<dbReference type="AlphaFoldDB" id="A0A0S2FGD5"/>
<feature type="domain" description="X-Tfes XVIPCD" evidence="2">
    <location>
        <begin position="469"/>
        <end position="572"/>
    </location>
</feature>
<dbReference type="RefSeq" id="WP_057919281.1">
    <property type="nucleotide sequence ID" value="NZ_CP011129.1"/>
</dbReference>
<organism evidence="3 4">
    <name type="scientific">Lysobacter antibioticus</name>
    <dbReference type="NCBI Taxonomy" id="84531"/>
    <lineage>
        <taxon>Bacteria</taxon>
        <taxon>Pseudomonadati</taxon>
        <taxon>Pseudomonadota</taxon>
        <taxon>Gammaproteobacteria</taxon>
        <taxon>Lysobacterales</taxon>
        <taxon>Lysobacteraceae</taxon>
        <taxon>Lysobacter</taxon>
    </lineage>
</organism>
<dbReference type="KEGG" id="lab:LA76x_4493"/>
<protein>
    <recommendedName>
        <fullName evidence="2">X-Tfes XVIPCD domain-containing protein</fullName>
    </recommendedName>
</protein>
<dbReference type="STRING" id="84531.LA76x_4493"/>
<name>A0A0S2FGD5_LYSAN</name>
<proteinExistence type="predicted"/>
<evidence type="ECO:0000313" key="4">
    <source>
        <dbReference type="Proteomes" id="UP000060787"/>
    </source>
</evidence>
<evidence type="ECO:0000259" key="2">
    <source>
        <dbReference type="Pfam" id="PF20410"/>
    </source>
</evidence>
<keyword evidence="4" id="KW-1185">Reference proteome</keyword>
<sequence length="603" mass="64604">MANPNDQLETAISKLTAQPGVTSDQVMQLRAAIVADAQLLSRLNQDAQAGHLRGFALQGAGGPANLIGTYDLQSGVVTLPLSSLGPTGVDPTADIAGTLRLQDMSLRFGHSVYKDSSGNQQVVTQEMVDNLQGSINSSPVLAKQVQSAVTAGPKPHLEHIAISPAEAGLGGSYDGVSKTLSLPAVVLQAGTSTNTQGRFDSDNLAFTIAHEVQHGFNHAGRMAALAAFDRDVTLIAQDSNPINDYTVPIESRIQAAREDEAKAQIAAWNALVSKHQKTGSANLESIYGLQTTRVNDFLEYDVAAKQVVPKAGLSLNNDLTLSETPGNVVAAGKHYFDKFPKGQAGVPVEQTSTLGPHREADNINYSGRGAISRAITIDRAYAHPVDGVAPQMHINMKQLRLEERLIERLGLGITPNPGQPQAYYDTSQNPPALHHFEHTKTGPNLNQHVPLELPVAEALTAPSSLTPAQSGHPDHTLYSQIVAQVKEQDRANGRSWDQVSERLSASLLSLAKENGVARVDHVVFSQKTDRVAAGENVFIVQGQLNDPAHVRAHMKTEAAVQTPEAVSFQKVEALNERSAQQALNTQQNYQSQEEVQKTSGMSR</sequence>
<feature type="region of interest" description="Disordered" evidence="1">
    <location>
        <begin position="580"/>
        <end position="603"/>
    </location>
</feature>
<dbReference type="Pfam" id="PF20410">
    <property type="entry name" value="X-Tfes_XVIPCD"/>
    <property type="match status" value="1"/>
</dbReference>
<evidence type="ECO:0000256" key="1">
    <source>
        <dbReference type="SAM" id="MobiDB-lite"/>
    </source>
</evidence>
<reference evidence="3 4" key="1">
    <citation type="journal article" date="2015" name="BMC Genomics">
        <title>Comparative genomics and metabolic profiling of the genus Lysobacter.</title>
        <authorList>
            <person name="de Bruijn I."/>
            <person name="Cheng X."/>
            <person name="de Jager V."/>
            <person name="Exposito R.G."/>
            <person name="Watrous J."/>
            <person name="Patel N."/>
            <person name="Postma J."/>
            <person name="Dorrestein P.C."/>
            <person name="Kobayashi D."/>
            <person name="Raaijmakers J.M."/>
        </authorList>
    </citation>
    <scope>NUCLEOTIDE SEQUENCE [LARGE SCALE GENOMIC DNA]</scope>
    <source>
        <strain evidence="3 4">76</strain>
    </source>
</reference>
<dbReference type="Proteomes" id="UP000060787">
    <property type="component" value="Chromosome"/>
</dbReference>
<gene>
    <name evidence="3" type="ORF">LA76x_4493</name>
</gene>
<evidence type="ECO:0000313" key="3">
    <source>
        <dbReference type="EMBL" id="ALN82601.1"/>
    </source>
</evidence>
<accession>A0A0S2FGD5</accession>
<dbReference type="InterPro" id="IPR046519">
    <property type="entry name" value="X-Tfes_XVIPCD"/>
</dbReference>
<dbReference type="PATRIC" id="fig|84531.8.peg.4489"/>
<dbReference type="EMBL" id="CP011129">
    <property type="protein sequence ID" value="ALN82601.1"/>
    <property type="molecule type" value="Genomic_DNA"/>
</dbReference>